<evidence type="ECO:0000256" key="1">
    <source>
        <dbReference type="SAM" id="MobiDB-lite"/>
    </source>
</evidence>
<feature type="region of interest" description="Disordered" evidence="1">
    <location>
        <begin position="87"/>
        <end position="107"/>
    </location>
</feature>
<gene>
    <name evidence="2" type="ORF">ACG04Q_11245</name>
</gene>
<evidence type="ECO:0000313" key="2">
    <source>
        <dbReference type="EMBL" id="MFG6462145.1"/>
    </source>
</evidence>
<organism evidence="2 3">
    <name type="scientific">Pelomonas lactea</name>
    <dbReference type="NCBI Taxonomy" id="3299030"/>
    <lineage>
        <taxon>Bacteria</taxon>
        <taxon>Pseudomonadati</taxon>
        <taxon>Pseudomonadota</taxon>
        <taxon>Betaproteobacteria</taxon>
        <taxon>Burkholderiales</taxon>
        <taxon>Sphaerotilaceae</taxon>
        <taxon>Roseateles</taxon>
    </lineage>
</organism>
<dbReference type="EMBL" id="JBIGHX010000003">
    <property type="protein sequence ID" value="MFG6462145.1"/>
    <property type="molecule type" value="Genomic_DNA"/>
</dbReference>
<dbReference type="RefSeq" id="WP_394511013.1">
    <property type="nucleotide sequence ID" value="NZ_JBIGHX010000003.1"/>
</dbReference>
<reference evidence="2 3" key="1">
    <citation type="submission" date="2024-08" db="EMBL/GenBank/DDBJ databases">
        <authorList>
            <person name="Lu H."/>
        </authorList>
    </citation>
    <scope>NUCLEOTIDE SEQUENCE [LARGE SCALE GENOMIC DNA]</scope>
    <source>
        <strain evidence="2 3">DXS20W</strain>
    </source>
</reference>
<keyword evidence="3" id="KW-1185">Reference proteome</keyword>
<evidence type="ECO:0000313" key="3">
    <source>
        <dbReference type="Proteomes" id="UP001606302"/>
    </source>
</evidence>
<protein>
    <submittedName>
        <fullName evidence="2">Uncharacterized protein</fullName>
    </submittedName>
</protein>
<comment type="caution">
    <text evidence="2">The sequence shown here is derived from an EMBL/GenBank/DDBJ whole genome shotgun (WGS) entry which is preliminary data.</text>
</comment>
<feature type="compositionally biased region" description="Basic and acidic residues" evidence="1">
    <location>
        <begin position="92"/>
        <end position="107"/>
    </location>
</feature>
<sequence>MRFAAWAAGAALAVVVAWWAWPGQAAAPSSIAEAARPHLALPAGASAAASRPAGSPFTDAALRERRAQRELLLQRLERARVTLDTYRQQTRYPHESRPLAEHPDQVHPFDPVRESLPLRFPGTKAAVPGVRIVTTQDRVFMSGDETVRVSVAAQDDAGRALPLLVTRAVAFDLPDPRQAAGRPQLALDFTGSDGIYSASFQPSRTAFADFAGTLRLQVTLSQDGRQGVVNFDVVYQPLVPAEWGGITERVADGSLDFNVALTVKQPGRYVVTGRVDDARGQPFALVSFNDELGGGEQTARLRVFGKLLRDAAPALPLRLRDLQGFLLLPDRFPDRAMLARREGVVFTGARHALTAFSDAEWSSEERSRYLAEFNRDVSELEAQLAGTPPPPGR</sequence>
<name>A0ABW7GJL9_9BURK</name>
<dbReference type="Proteomes" id="UP001606302">
    <property type="component" value="Unassembled WGS sequence"/>
</dbReference>
<accession>A0ABW7GJL9</accession>
<proteinExistence type="predicted"/>